<dbReference type="RefSeq" id="WP_061854400.1">
    <property type="nucleotide sequence ID" value="NZ_LUGM01000002.1"/>
</dbReference>
<dbReference type="Proteomes" id="UP000075418">
    <property type="component" value="Unassembled WGS sequence"/>
</dbReference>
<gene>
    <name evidence="2" type="ORF">A0131_05405</name>
</gene>
<dbReference type="PANTHER" id="PTHR43031:SF17">
    <property type="entry name" value="SULFURTRANSFERASE YTWF-RELATED"/>
    <property type="match status" value="1"/>
</dbReference>
<dbReference type="EMBL" id="LUGM01000002">
    <property type="protein sequence ID" value="KYH14214.1"/>
    <property type="molecule type" value="Genomic_DNA"/>
</dbReference>
<dbReference type="SMART" id="SM00450">
    <property type="entry name" value="RHOD"/>
    <property type="match status" value="1"/>
</dbReference>
<comment type="caution">
    <text evidence="2">The sequence shown here is derived from an EMBL/GenBank/DDBJ whole genome shotgun (WGS) entry which is preliminary data.</text>
</comment>
<dbReference type="InterPro" id="IPR036873">
    <property type="entry name" value="Rhodanese-like_dom_sf"/>
</dbReference>
<organism evidence="2 3">
    <name type="scientific">Staphylococcus kloosii</name>
    <dbReference type="NCBI Taxonomy" id="29384"/>
    <lineage>
        <taxon>Bacteria</taxon>
        <taxon>Bacillati</taxon>
        <taxon>Bacillota</taxon>
        <taxon>Bacilli</taxon>
        <taxon>Bacillales</taxon>
        <taxon>Staphylococcaceae</taxon>
        <taxon>Staphylococcus</taxon>
    </lineage>
</organism>
<dbReference type="PROSITE" id="PS50206">
    <property type="entry name" value="RHODANESE_3"/>
    <property type="match status" value="1"/>
</dbReference>
<dbReference type="AlphaFoldDB" id="A0A151A469"/>
<dbReference type="Pfam" id="PF00581">
    <property type="entry name" value="Rhodanese"/>
    <property type="match status" value="1"/>
</dbReference>
<dbReference type="PANTHER" id="PTHR43031">
    <property type="entry name" value="FAD-DEPENDENT OXIDOREDUCTASE"/>
    <property type="match status" value="1"/>
</dbReference>
<dbReference type="InterPro" id="IPR050229">
    <property type="entry name" value="GlpE_sulfurtransferase"/>
</dbReference>
<dbReference type="InterPro" id="IPR001763">
    <property type="entry name" value="Rhodanese-like_dom"/>
</dbReference>
<sequence>MESITVDELKKKIVDTNPVNIVDVRTREETAMGIIPGAKTIPMNEIPSNLSYFNENETYYLVCKAGMRSERTGQYLEENGITVVNVEGGMDAWGDDGLEVDSI</sequence>
<evidence type="ECO:0000313" key="3">
    <source>
        <dbReference type="Proteomes" id="UP000075418"/>
    </source>
</evidence>
<proteinExistence type="predicted"/>
<evidence type="ECO:0000313" key="2">
    <source>
        <dbReference type="EMBL" id="KYH14214.1"/>
    </source>
</evidence>
<accession>A0A151A469</accession>
<dbReference type="SUPFAM" id="SSF52821">
    <property type="entry name" value="Rhodanese/Cell cycle control phosphatase"/>
    <property type="match status" value="1"/>
</dbReference>
<evidence type="ECO:0000259" key="1">
    <source>
        <dbReference type="PROSITE" id="PS50206"/>
    </source>
</evidence>
<dbReference type="CDD" id="cd00158">
    <property type="entry name" value="RHOD"/>
    <property type="match status" value="1"/>
</dbReference>
<keyword evidence="2" id="KW-0808">Transferase</keyword>
<name>A0A151A469_9STAP</name>
<protein>
    <submittedName>
        <fullName evidence="2">Sulfurtransferase</fullName>
    </submittedName>
</protein>
<feature type="domain" description="Rhodanese" evidence="1">
    <location>
        <begin position="15"/>
        <end position="102"/>
    </location>
</feature>
<reference evidence="2 3" key="1">
    <citation type="submission" date="2016-02" db="EMBL/GenBank/DDBJ databases">
        <title>Draft genome sequence of hydrocarbon degrading Staphylococcus saprophyticus Strain CNV2, isolated from crude-oil contaminated soil from Noonmati Oil Refinery, Guwahati, Assam, India.</title>
        <authorList>
            <person name="Mukherjee A."/>
            <person name="Chettri B."/>
            <person name="Langpoklakpam J."/>
            <person name="Singh A.K."/>
            <person name="Chattopadhyay D.J."/>
        </authorList>
    </citation>
    <scope>NUCLEOTIDE SEQUENCE [LARGE SCALE GENOMIC DNA]</scope>
    <source>
        <strain evidence="2 3">CNV2</strain>
    </source>
</reference>
<dbReference type="GO" id="GO:0016740">
    <property type="term" value="F:transferase activity"/>
    <property type="evidence" value="ECO:0007669"/>
    <property type="project" value="UniProtKB-KW"/>
</dbReference>
<dbReference type="Gene3D" id="3.40.250.10">
    <property type="entry name" value="Rhodanese-like domain"/>
    <property type="match status" value="1"/>
</dbReference>